<reference evidence="2" key="1">
    <citation type="journal article" date="2021" name="PeerJ">
        <title>Extensive microbial diversity within the chicken gut microbiome revealed by metagenomics and culture.</title>
        <authorList>
            <person name="Gilroy R."/>
            <person name="Ravi A."/>
            <person name="Getino M."/>
            <person name="Pursley I."/>
            <person name="Horton D.L."/>
            <person name="Alikhan N.F."/>
            <person name="Baker D."/>
            <person name="Gharbi K."/>
            <person name="Hall N."/>
            <person name="Watson M."/>
            <person name="Adriaenssens E.M."/>
            <person name="Foster-Nyarko E."/>
            <person name="Jarju S."/>
            <person name="Secka A."/>
            <person name="Antonio M."/>
            <person name="Oren A."/>
            <person name="Chaudhuri R.R."/>
            <person name="La Ragione R."/>
            <person name="Hildebrand F."/>
            <person name="Pallen M.J."/>
        </authorList>
    </citation>
    <scope>NUCLEOTIDE SEQUENCE</scope>
    <source>
        <strain evidence="2">4376</strain>
    </source>
</reference>
<dbReference type="EMBL" id="DXFZ01000111">
    <property type="protein sequence ID" value="HIW96680.1"/>
    <property type="molecule type" value="Genomic_DNA"/>
</dbReference>
<protein>
    <submittedName>
        <fullName evidence="2">Uncharacterized protein</fullName>
    </submittedName>
</protein>
<feature type="transmembrane region" description="Helical" evidence="1">
    <location>
        <begin position="119"/>
        <end position="141"/>
    </location>
</feature>
<gene>
    <name evidence="2" type="ORF">H9867_09435</name>
</gene>
<organism evidence="2 3">
    <name type="scientific">Candidatus Corynebacterium gallistercoris</name>
    <dbReference type="NCBI Taxonomy" id="2838530"/>
    <lineage>
        <taxon>Bacteria</taxon>
        <taxon>Bacillati</taxon>
        <taxon>Actinomycetota</taxon>
        <taxon>Actinomycetes</taxon>
        <taxon>Mycobacteriales</taxon>
        <taxon>Corynebacteriaceae</taxon>
        <taxon>Corynebacterium</taxon>
    </lineage>
</organism>
<dbReference type="AlphaFoldDB" id="A0A9D1S012"/>
<evidence type="ECO:0000256" key="1">
    <source>
        <dbReference type="SAM" id="Phobius"/>
    </source>
</evidence>
<accession>A0A9D1S012</accession>
<evidence type="ECO:0000313" key="3">
    <source>
        <dbReference type="Proteomes" id="UP000824189"/>
    </source>
</evidence>
<comment type="caution">
    <text evidence="2">The sequence shown here is derived from an EMBL/GenBank/DDBJ whole genome shotgun (WGS) entry which is preliminary data.</text>
</comment>
<feature type="transmembrane region" description="Helical" evidence="1">
    <location>
        <begin position="84"/>
        <end position="107"/>
    </location>
</feature>
<keyword evidence="1" id="KW-0812">Transmembrane</keyword>
<evidence type="ECO:0000313" key="2">
    <source>
        <dbReference type="EMBL" id="HIW96680.1"/>
    </source>
</evidence>
<dbReference type="Proteomes" id="UP000824189">
    <property type="component" value="Unassembled WGS sequence"/>
</dbReference>
<keyword evidence="1" id="KW-1133">Transmembrane helix</keyword>
<sequence>MSDEPNWGHPTKSQVRRDTTRAERVWGIVWLSIGALFGLFISVLYIGTRITIGDVHYPLPWTLLFAPWFNRAITKTALLWTNNLAIAAIPAAVWVMGFVILAAWPTLPFGGDTLVPSSMWAMLLLIAGTAGAVWPVLARLVTPAQQ</sequence>
<proteinExistence type="predicted"/>
<keyword evidence="1" id="KW-0472">Membrane</keyword>
<reference evidence="2" key="2">
    <citation type="submission" date="2021-04" db="EMBL/GenBank/DDBJ databases">
        <authorList>
            <person name="Gilroy R."/>
        </authorList>
    </citation>
    <scope>NUCLEOTIDE SEQUENCE</scope>
    <source>
        <strain evidence="2">4376</strain>
    </source>
</reference>
<feature type="transmembrane region" description="Helical" evidence="1">
    <location>
        <begin position="25"/>
        <end position="46"/>
    </location>
</feature>
<name>A0A9D1S012_9CORY</name>